<reference evidence="1 2" key="6">
    <citation type="journal article" date="1999" name="Virology">
        <title>Chlorella virus PBCV-1 encodes a functional homospermidine synthase.</title>
        <authorList>
            <person name="Kaiser A."/>
            <person name="Vollmert M."/>
            <person name="Tholl D."/>
            <person name="Graves M.V."/>
            <person name="Gurnon J.R."/>
            <person name="Xing W."/>
            <person name="Lisec A.D."/>
            <person name="Nickerson K.W."/>
            <person name="Van Etten J.L."/>
        </authorList>
    </citation>
    <scope>NUCLEOTIDE SEQUENCE [LARGE SCALE GENOMIC DNA]</scope>
</reference>
<gene>
    <name evidence="1" type="primary">a040L</name>
</gene>
<reference evidence="1 2" key="5">
    <citation type="journal article" date="1997" name="Virology">
        <title>Analysis of 74 kb of DNA located at the right end of the 330-kb chlorella virus PBCV-1 genome.</title>
        <authorList>
            <person name="Li Y."/>
            <person name="Lu Z."/>
            <person name="Sun L."/>
            <person name="Ropp S."/>
            <person name="Kutish G.F."/>
            <person name="Rock D.L."/>
            <person name="Van Etten J.L."/>
        </authorList>
    </citation>
    <scope>NUCLEOTIDE SEQUENCE [LARGE SCALE GENOMIC DNA]</scope>
</reference>
<organismHost>
    <name type="scientific">Chlorella</name>
    <dbReference type="NCBI Taxonomy" id="3071"/>
</organismHost>
<reference evidence="1 2" key="1">
    <citation type="journal article" date="1995" name="Virology">
        <title>Analysis of 45 kb of DNA located at the left end of the chlorella virus PBCV-1 genome.</title>
        <authorList>
            <person name="Lu Z."/>
            <person name="Li Y."/>
            <person name="Zhang Y."/>
            <person name="Kutish G.F."/>
            <person name="Rock D.L."/>
            <person name="Van Etten J.L."/>
        </authorList>
    </citation>
    <scope>NUCLEOTIDE SEQUENCE [LARGE SCALE GENOMIC DNA]</scope>
</reference>
<reference evidence="1 2" key="2">
    <citation type="journal article" date="1995" name="Virology">
        <title>Analysis of 43 kb of the Chlorella virus PBCV-1 330-kb genome: map positions 45 to 88.</title>
        <authorList>
            <person name="Li Y."/>
            <person name="Lu Z."/>
            <person name="Burbank D.E."/>
            <person name="Kutish G.F."/>
            <person name="Rock D.L."/>
            <person name="Van Etten J.L."/>
        </authorList>
    </citation>
    <scope>NUCLEOTIDE SEQUENCE [LARGE SCALE GENOMIC DNA]</scope>
</reference>
<proteinExistence type="predicted"/>
<dbReference type="KEGG" id="vg:918021"/>
<accession>Q89375</accession>
<evidence type="ECO:0000313" key="1">
    <source>
        <dbReference type="EMBL" id="AAC96408.1"/>
    </source>
</evidence>
<dbReference type="PIR" id="T17530">
    <property type="entry name" value="T17530"/>
</dbReference>
<dbReference type="EMBL" id="JF411744">
    <property type="protein sequence ID" value="AAC96408.1"/>
    <property type="molecule type" value="Genomic_DNA"/>
</dbReference>
<evidence type="ECO:0000313" key="2">
    <source>
        <dbReference type="Proteomes" id="UP000000862"/>
    </source>
</evidence>
<reference evidence="1 2" key="7">
    <citation type="journal article" date="2000" name="Virology">
        <title>Characterization of a beta-1,3-glucanase encoded by chlorella virus PBCV-1.</title>
        <authorList>
            <person name="Sun L."/>
            <person name="Gurnon J.R."/>
            <person name="Adams B.J."/>
            <person name="Graves M.V."/>
            <person name="Van Etten J.L."/>
        </authorList>
    </citation>
    <scope>NUCLEOTIDE SEQUENCE [LARGE SCALE GENOMIC DNA]</scope>
</reference>
<name>Q89375_PBCV1</name>
<dbReference type="RefSeq" id="NP_048388.1">
    <property type="nucleotide sequence ID" value="NC_000852.5"/>
</dbReference>
<dbReference type="Proteomes" id="UP000000862">
    <property type="component" value="Segment"/>
</dbReference>
<dbReference type="GeneID" id="918021"/>
<keyword evidence="2" id="KW-1185">Reference proteome</keyword>
<sequence>MGFNPASVCLPDGVGLGTGFGAGLGTGFGAGLGTGFGTGLGAGLGAGFGVGFGAGLGTGFGAGFGTGFGAGLGAGFGDGDTPGRMGAILVFGNVGNNNPSLSNVPLGNDIYKCIYIYIDEIIVITQNLC</sequence>
<organism evidence="1 2">
    <name type="scientific">Paramecium bursaria Chlorella virus 1</name>
    <name type="common">PBCV-1</name>
    <dbReference type="NCBI Taxonomy" id="10506"/>
    <lineage>
        <taxon>Viruses</taxon>
        <taxon>Varidnaviria</taxon>
        <taxon>Bamfordvirae</taxon>
        <taxon>Nucleocytoviricota</taxon>
        <taxon>Megaviricetes</taxon>
        <taxon>Algavirales</taxon>
        <taxon>Phycodnaviridae</taxon>
        <taxon>Chlorovirus</taxon>
        <taxon>Chlorovirus vanettense</taxon>
    </lineage>
</organism>
<reference evidence="1 2" key="8">
    <citation type="journal article" date="2010" name="J. Virol.">
        <title>Microarray analysis of Paramecium bursaria chlorella virus 1 transcription.</title>
        <authorList>
            <person name="Yanai-Balser G.M."/>
            <person name="Duncan G.A."/>
            <person name="Eudy J.D."/>
            <person name="Wang D."/>
            <person name="Li X."/>
            <person name="Agarkova I.V."/>
            <person name="Dunigan D.D."/>
            <person name="Van Etten J.L."/>
        </authorList>
    </citation>
    <scope>NUCLEOTIDE SEQUENCE [LARGE SCALE GENOMIC DNA]</scope>
</reference>
<reference evidence="1 2" key="4">
    <citation type="journal article" date="1996" name="Virology">
        <title>Analysis of 76 kb of the chlorella virus PBCV-1 330-kb genome: map positions 182 to 258.</title>
        <authorList>
            <person name="Kutish G.F."/>
            <person name="Li Y."/>
            <person name="Lu Z."/>
            <person name="Furuta M."/>
            <person name="Rock D.L."/>
            <person name="Van Etten J.L."/>
        </authorList>
    </citation>
    <scope>NUCLEOTIDE SEQUENCE [LARGE SCALE GENOMIC DNA]</scope>
</reference>
<protein>
    <submittedName>
        <fullName evidence="1">Uncharacterized protein</fullName>
    </submittedName>
</protein>
<reference evidence="1 2" key="3">
    <citation type="journal article" date="1996" name="Virology">
        <title>Analysis of 94 kb of the chlorella virus PBCV-1 330-kb genome: map positions 88 to 182.</title>
        <authorList>
            <person name="Lu Z."/>
            <person name="Li Y."/>
            <person name="Que Q."/>
            <person name="Kutish G.F."/>
            <person name="Rock D.L."/>
            <person name="Van Etten J.L."/>
        </authorList>
    </citation>
    <scope>NUCLEOTIDE SEQUENCE [LARGE SCALE GENOMIC DNA]</scope>
</reference>